<reference evidence="2" key="1">
    <citation type="submission" date="2016-11" db="EMBL/GenBank/DDBJ databases">
        <authorList>
            <person name="Varghese N."/>
            <person name="Submissions S."/>
        </authorList>
    </citation>
    <scope>NUCLEOTIDE SEQUENCE [LARGE SCALE GENOMIC DNA]</scope>
    <source>
        <strain evidence="2">YR203</strain>
    </source>
</reference>
<dbReference type="Proteomes" id="UP000184108">
    <property type="component" value="Unassembled WGS sequence"/>
</dbReference>
<dbReference type="RefSeq" id="WP_073172495.1">
    <property type="nucleotide sequence ID" value="NZ_FQVE01000002.1"/>
</dbReference>
<gene>
    <name evidence="1" type="ORF">SAMN02787073_1608</name>
</gene>
<evidence type="ECO:0000313" key="1">
    <source>
        <dbReference type="EMBL" id="SHF17862.1"/>
    </source>
</evidence>
<dbReference type="AlphaFoldDB" id="A0A1M4ZJ79"/>
<protein>
    <submittedName>
        <fullName evidence="1">Uncharacterized protein</fullName>
    </submittedName>
</protein>
<name>A0A1M4ZJ79_9FLAO</name>
<organism evidence="1 2">
    <name type="scientific">Chryseobacterium vrystaatense</name>
    <dbReference type="NCBI Taxonomy" id="307480"/>
    <lineage>
        <taxon>Bacteria</taxon>
        <taxon>Pseudomonadati</taxon>
        <taxon>Bacteroidota</taxon>
        <taxon>Flavobacteriia</taxon>
        <taxon>Flavobacteriales</taxon>
        <taxon>Weeksellaceae</taxon>
        <taxon>Chryseobacterium group</taxon>
        <taxon>Chryseobacterium</taxon>
    </lineage>
</organism>
<accession>A0A1M4ZJ79</accession>
<sequence>MINLIKNNRQSTRTNLFNACKASEIAKKATSNGMEVYIIIDGENVANVFENGNVIFTGFKNLSEVINTVNK</sequence>
<dbReference type="EMBL" id="FQVE01000002">
    <property type="protein sequence ID" value="SHF17862.1"/>
    <property type="molecule type" value="Genomic_DNA"/>
</dbReference>
<proteinExistence type="predicted"/>
<evidence type="ECO:0000313" key="2">
    <source>
        <dbReference type="Proteomes" id="UP000184108"/>
    </source>
</evidence>